<evidence type="ECO:0000313" key="3">
    <source>
        <dbReference type="Proteomes" id="UP001497497"/>
    </source>
</evidence>
<feature type="compositionally biased region" description="Basic and acidic residues" evidence="1">
    <location>
        <begin position="374"/>
        <end position="383"/>
    </location>
</feature>
<dbReference type="Proteomes" id="UP001497497">
    <property type="component" value="Unassembled WGS sequence"/>
</dbReference>
<proteinExistence type="predicted"/>
<organism evidence="2 3">
    <name type="scientific">Lymnaea stagnalis</name>
    <name type="common">Great pond snail</name>
    <name type="synonym">Helix stagnalis</name>
    <dbReference type="NCBI Taxonomy" id="6523"/>
    <lineage>
        <taxon>Eukaryota</taxon>
        <taxon>Metazoa</taxon>
        <taxon>Spiralia</taxon>
        <taxon>Lophotrochozoa</taxon>
        <taxon>Mollusca</taxon>
        <taxon>Gastropoda</taxon>
        <taxon>Heterobranchia</taxon>
        <taxon>Euthyneura</taxon>
        <taxon>Panpulmonata</taxon>
        <taxon>Hygrophila</taxon>
        <taxon>Lymnaeoidea</taxon>
        <taxon>Lymnaeidae</taxon>
        <taxon>Lymnaea</taxon>
    </lineage>
</organism>
<evidence type="ECO:0000256" key="1">
    <source>
        <dbReference type="SAM" id="MobiDB-lite"/>
    </source>
</evidence>
<feature type="compositionally biased region" description="Polar residues" evidence="1">
    <location>
        <begin position="274"/>
        <end position="294"/>
    </location>
</feature>
<feature type="compositionally biased region" description="Basic and acidic residues" evidence="1">
    <location>
        <begin position="213"/>
        <end position="228"/>
    </location>
</feature>
<feature type="compositionally biased region" description="Basic and acidic residues" evidence="1">
    <location>
        <begin position="413"/>
        <end position="424"/>
    </location>
</feature>
<accession>A0AAV2HDD3</accession>
<sequence length="497" mass="54157">VPYPCSGDATGHISVVHTEKGSIITIPPDYCDIMNNLLAEEGVHSALPKLVGKPLPMSVSSSSIEASPFTNVSVTPQSVASATHVKALHNIVSLANGIPRAKSDVSSDRSKCKNIADSNEVPSECSDRQTPLKISDINVSNSNANNHVKMVSKIADRLRNKVKKTDILESAVSKQTCAQAEATANSLVKSDHEMPSTHRRDSPCDLATANSRVKSDHELPSTHRRDSPCDLATTKENAIPQLVGKKQEICAPVEVDSGLPQETFRRNVHAEFSSDVQNTTRVTESNKSSHSQKPTSRKRKISVSELPADKNTKLSQSELPADKKRKISQSELPADKERKIDSVAKIKRPNGSDKNIFEEMQSKTPGKKLLKLPTGHDLKDMKDPGTTGKKSLLCDPKAKHGSDTVRKPTKTHNSNDKTLQEENIKVITQRHLSNRDKLQTGKCPPGKSLKLSPQKVGFSGKPDQCLEKCDKKSISKELNKNIVQVHPITKQGTGHVG</sequence>
<gene>
    <name evidence="2" type="ORF">GSLYS_00005996001</name>
</gene>
<feature type="region of interest" description="Disordered" evidence="1">
    <location>
        <begin position="270"/>
        <end position="462"/>
    </location>
</feature>
<feature type="region of interest" description="Disordered" evidence="1">
    <location>
        <begin position="186"/>
        <end position="205"/>
    </location>
</feature>
<comment type="caution">
    <text evidence="2">The sequence shown here is derived from an EMBL/GenBank/DDBJ whole genome shotgun (WGS) entry which is preliminary data.</text>
</comment>
<feature type="non-terminal residue" evidence="2">
    <location>
        <position position="1"/>
    </location>
</feature>
<name>A0AAV2HDD3_LYMST</name>
<keyword evidence="3" id="KW-1185">Reference proteome</keyword>
<feature type="compositionally biased region" description="Basic and acidic residues" evidence="1">
    <location>
        <begin position="396"/>
        <end position="406"/>
    </location>
</feature>
<feature type="compositionally biased region" description="Basic and acidic residues" evidence="1">
    <location>
        <begin position="333"/>
        <end position="344"/>
    </location>
</feature>
<evidence type="ECO:0000313" key="2">
    <source>
        <dbReference type="EMBL" id="CAL1531910.1"/>
    </source>
</evidence>
<feature type="non-terminal residue" evidence="2">
    <location>
        <position position="497"/>
    </location>
</feature>
<protein>
    <submittedName>
        <fullName evidence="2">Uncharacterized protein</fullName>
    </submittedName>
</protein>
<dbReference type="AlphaFoldDB" id="A0AAV2HDD3"/>
<reference evidence="2 3" key="1">
    <citation type="submission" date="2024-04" db="EMBL/GenBank/DDBJ databases">
        <authorList>
            <consortium name="Genoscope - CEA"/>
            <person name="William W."/>
        </authorList>
    </citation>
    <scope>NUCLEOTIDE SEQUENCE [LARGE SCALE GENOMIC DNA]</scope>
</reference>
<dbReference type="EMBL" id="CAXITT010000100">
    <property type="protein sequence ID" value="CAL1531910.1"/>
    <property type="molecule type" value="Genomic_DNA"/>
</dbReference>
<feature type="region of interest" description="Disordered" evidence="1">
    <location>
        <begin position="211"/>
        <end position="230"/>
    </location>
</feature>
<feature type="compositionally biased region" description="Basic and acidic residues" evidence="1">
    <location>
        <begin position="189"/>
        <end position="203"/>
    </location>
</feature>